<dbReference type="Gene3D" id="3.40.10.10">
    <property type="entry name" value="DNA Methylphosphotriester Repair Domain"/>
    <property type="match status" value="1"/>
</dbReference>
<evidence type="ECO:0000256" key="4">
    <source>
        <dbReference type="ARBA" id="ARBA00023159"/>
    </source>
</evidence>
<feature type="compositionally biased region" description="Polar residues" evidence="6">
    <location>
        <begin position="311"/>
        <end position="326"/>
    </location>
</feature>
<accession>W9YGV5</accession>
<dbReference type="GeneID" id="19160296"/>
<dbReference type="RefSeq" id="XP_007724497.1">
    <property type="nucleotide sequence ID" value="XM_007726307.1"/>
</dbReference>
<dbReference type="eggNOG" id="ENOG502S6W3">
    <property type="taxonomic scope" value="Eukaryota"/>
</dbReference>
<feature type="domain" description="HTH araC/xylS-type" evidence="7">
    <location>
        <begin position="406"/>
        <end position="453"/>
    </location>
</feature>
<organism evidence="8 9">
    <name type="scientific">Capronia coronata CBS 617.96</name>
    <dbReference type="NCBI Taxonomy" id="1182541"/>
    <lineage>
        <taxon>Eukaryota</taxon>
        <taxon>Fungi</taxon>
        <taxon>Dikarya</taxon>
        <taxon>Ascomycota</taxon>
        <taxon>Pezizomycotina</taxon>
        <taxon>Eurotiomycetes</taxon>
        <taxon>Chaetothyriomycetidae</taxon>
        <taxon>Chaetothyriales</taxon>
        <taxon>Herpotrichiellaceae</taxon>
        <taxon>Capronia</taxon>
    </lineage>
</organism>
<dbReference type="GO" id="GO:0043565">
    <property type="term" value="F:sequence-specific DNA binding"/>
    <property type="evidence" value="ECO:0007669"/>
    <property type="project" value="InterPro"/>
</dbReference>
<keyword evidence="4" id="KW-0010">Activator</keyword>
<feature type="region of interest" description="Disordered" evidence="6">
    <location>
        <begin position="98"/>
        <end position="121"/>
    </location>
</feature>
<dbReference type="Gene3D" id="1.10.10.60">
    <property type="entry name" value="Homeodomain-like"/>
    <property type="match status" value="1"/>
</dbReference>
<dbReference type="InterPro" id="IPR018060">
    <property type="entry name" value="HTH_AraC"/>
</dbReference>
<name>W9YGV5_9EURO</name>
<dbReference type="GO" id="GO:0003700">
    <property type="term" value="F:DNA-binding transcription factor activity"/>
    <property type="evidence" value="ECO:0007669"/>
    <property type="project" value="InterPro"/>
</dbReference>
<evidence type="ECO:0000256" key="6">
    <source>
        <dbReference type="SAM" id="MobiDB-lite"/>
    </source>
</evidence>
<keyword evidence="3" id="KW-0805">Transcription regulation</keyword>
<comment type="cofactor">
    <cofactor evidence="1">
        <name>Zn(2+)</name>
        <dbReference type="ChEBI" id="CHEBI:29105"/>
    </cofactor>
</comment>
<dbReference type="AlphaFoldDB" id="W9YGV5"/>
<keyword evidence="9" id="KW-1185">Reference proteome</keyword>
<dbReference type="InterPro" id="IPR009057">
    <property type="entry name" value="Homeodomain-like_sf"/>
</dbReference>
<dbReference type="EMBL" id="AMWN01000004">
    <property type="protein sequence ID" value="EXJ88491.1"/>
    <property type="molecule type" value="Genomic_DNA"/>
</dbReference>
<evidence type="ECO:0000256" key="5">
    <source>
        <dbReference type="ARBA" id="ARBA00023163"/>
    </source>
</evidence>
<feature type="compositionally biased region" description="Acidic residues" evidence="6">
    <location>
        <begin position="388"/>
        <end position="398"/>
    </location>
</feature>
<evidence type="ECO:0000256" key="3">
    <source>
        <dbReference type="ARBA" id="ARBA00023015"/>
    </source>
</evidence>
<reference evidence="8 9" key="1">
    <citation type="submission" date="2013-03" db="EMBL/GenBank/DDBJ databases">
        <title>The Genome Sequence of Capronia coronata CBS 617.96.</title>
        <authorList>
            <consortium name="The Broad Institute Genomics Platform"/>
            <person name="Cuomo C."/>
            <person name="de Hoog S."/>
            <person name="Gorbushina A."/>
            <person name="Walker B."/>
            <person name="Young S.K."/>
            <person name="Zeng Q."/>
            <person name="Gargeya S."/>
            <person name="Fitzgerald M."/>
            <person name="Haas B."/>
            <person name="Abouelleil A."/>
            <person name="Allen A.W."/>
            <person name="Alvarado L."/>
            <person name="Arachchi H.M."/>
            <person name="Berlin A.M."/>
            <person name="Chapman S.B."/>
            <person name="Gainer-Dewar J."/>
            <person name="Goldberg J."/>
            <person name="Griggs A."/>
            <person name="Gujja S."/>
            <person name="Hansen M."/>
            <person name="Howarth C."/>
            <person name="Imamovic A."/>
            <person name="Ireland A."/>
            <person name="Larimer J."/>
            <person name="McCowan C."/>
            <person name="Murphy C."/>
            <person name="Pearson M."/>
            <person name="Poon T.W."/>
            <person name="Priest M."/>
            <person name="Roberts A."/>
            <person name="Saif S."/>
            <person name="Shea T."/>
            <person name="Sisk P."/>
            <person name="Sykes S."/>
            <person name="Wortman J."/>
            <person name="Nusbaum C."/>
            <person name="Birren B."/>
        </authorList>
    </citation>
    <scope>NUCLEOTIDE SEQUENCE [LARGE SCALE GENOMIC DNA]</scope>
    <source>
        <strain evidence="8 9">CBS 617.96</strain>
    </source>
</reference>
<evidence type="ECO:0000313" key="8">
    <source>
        <dbReference type="EMBL" id="EXJ88491.1"/>
    </source>
</evidence>
<evidence type="ECO:0000259" key="7">
    <source>
        <dbReference type="PROSITE" id="PS01124"/>
    </source>
</evidence>
<comment type="caution">
    <text evidence="8">The sequence shown here is derived from an EMBL/GenBank/DDBJ whole genome shotgun (WGS) entry which is preliminary data.</text>
</comment>
<dbReference type="InterPro" id="IPR035451">
    <property type="entry name" value="Ada-like_dom_sf"/>
</dbReference>
<evidence type="ECO:0000313" key="9">
    <source>
        <dbReference type="Proteomes" id="UP000019484"/>
    </source>
</evidence>
<keyword evidence="2" id="KW-0808">Transferase</keyword>
<dbReference type="STRING" id="1182541.W9YGV5"/>
<feature type="region of interest" description="Disordered" evidence="6">
    <location>
        <begin position="247"/>
        <end position="400"/>
    </location>
</feature>
<feature type="compositionally biased region" description="Basic and acidic residues" evidence="6">
    <location>
        <begin position="369"/>
        <end position="381"/>
    </location>
</feature>
<keyword evidence="2" id="KW-0489">Methyltransferase</keyword>
<dbReference type="HOGENOM" id="CLU_449033_0_0_1"/>
<evidence type="ECO:0000256" key="1">
    <source>
        <dbReference type="ARBA" id="ARBA00001947"/>
    </source>
</evidence>
<dbReference type="SUPFAM" id="SSF57884">
    <property type="entry name" value="Ada DNA repair protein, N-terminal domain (N-Ada 10)"/>
    <property type="match status" value="1"/>
</dbReference>
<dbReference type="OrthoDB" id="2447880at2759"/>
<dbReference type="SUPFAM" id="SSF46689">
    <property type="entry name" value="Homeodomain-like"/>
    <property type="match status" value="1"/>
</dbReference>
<dbReference type="InterPro" id="IPR004026">
    <property type="entry name" value="Ada_DNA_repair_Zn-bd"/>
</dbReference>
<sequence length="608" mass="65414">MLASVPGLTASVSCDYRYLCIDPYLENGSGNGNRNGDGLFMFDRDQTVPTIPADSDFWCGDITSLLELDDDELNPMDYVPAAAMSFHASLPISLASTSTTSTATPTATATAPTPTATTPTPVTDTAIATSTSTAPALLQSLPLPQIQLHSQSTGSTSYITPSSRWKALMTRDGLATSAFVYAVLTTKIYCRPDCKARLARRANVVFYATAAQAEKAGFRACKRCKPRRSRSQGFRLGCVTVNAGQLQPSSFGEQSDHSSRSTVAKTHLEAEPTLSTTWARDNGDTISDRAVSSRAETDHDTSRHVHAVASTVDNGTGTTISSSPRTVASRGHDHIDSAEASTESTDAGQCSISTETQQPNSTPVTEATPDCRQKSTTRDSDINPNPDTETDAETDPDPDDVRTKIHRAVHLVRDAASAGTTLSLSQLSKQVGLSKWHLQRVFKQLQGVTPREFAEQILANTEVSGTMATPRTVGSLTMATLRTVGYRKDRVSENACPDTSTSKDDECWESQMEMGVLSGEERSATSSATFAPSILVSGNEREELTSSRPGHWETLVPDGSLDMTLAVDRDMDMNTDPNLAADSNLNVHMDQDVEDLLGDLFPELYDYP</sequence>
<proteinExistence type="predicted"/>
<dbReference type="Pfam" id="PF02805">
    <property type="entry name" value="Ada_Zn_binding"/>
    <property type="match status" value="1"/>
</dbReference>
<protein>
    <recommendedName>
        <fullName evidence="7">HTH araC/xylS-type domain-containing protein</fullName>
    </recommendedName>
</protein>
<dbReference type="PROSITE" id="PS01124">
    <property type="entry name" value="HTH_ARAC_FAMILY_2"/>
    <property type="match status" value="1"/>
</dbReference>
<dbReference type="GO" id="GO:0008270">
    <property type="term" value="F:zinc ion binding"/>
    <property type="evidence" value="ECO:0007669"/>
    <property type="project" value="InterPro"/>
</dbReference>
<dbReference type="GO" id="GO:0008168">
    <property type="term" value="F:methyltransferase activity"/>
    <property type="evidence" value="ECO:0007669"/>
    <property type="project" value="UniProtKB-KW"/>
</dbReference>
<gene>
    <name evidence="8" type="ORF">A1O1_05421</name>
</gene>
<dbReference type="Proteomes" id="UP000019484">
    <property type="component" value="Unassembled WGS sequence"/>
</dbReference>
<dbReference type="GO" id="GO:0032259">
    <property type="term" value="P:methylation"/>
    <property type="evidence" value="ECO:0007669"/>
    <property type="project" value="UniProtKB-KW"/>
</dbReference>
<evidence type="ECO:0000256" key="2">
    <source>
        <dbReference type="ARBA" id="ARBA00022603"/>
    </source>
</evidence>
<feature type="compositionally biased region" description="Polar residues" evidence="6">
    <location>
        <begin position="339"/>
        <end position="365"/>
    </location>
</feature>
<keyword evidence="5" id="KW-0804">Transcription</keyword>
<dbReference type="GO" id="GO:0006281">
    <property type="term" value="P:DNA repair"/>
    <property type="evidence" value="ECO:0007669"/>
    <property type="project" value="InterPro"/>
</dbReference>